<keyword evidence="7" id="KW-1185">Reference proteome</keyword>
<feature type="transmembrane region" description="Helical" evidence="5">
    <location>
        <begin position="12"/>
        <end position="33"/>
    </location>
</feature>
<evidence type="ECO:0000313" key="6">
    <source>
        <dbReference type="EMBL" id="KAK0421405.1"/>
    </source>
</evidence>
<dbReference type="InterPro" id="IPR018499">
    <property type="entry name" value="Tetraspanin/Peripherin"/>
</dbReference>
<dbReference type="Proteomes" id="UP001175271">
    <property type="component" value="Unassembled WGS sequence"/>
</dbReference>
<proteinExistence type="predicted"/>
<protein>
    <recommendedName>
        <fullName evidence="8">Tetraspanin</fullName>
    </recommendedName>
</protein>
<evidence type="ECO:0000256" key="5">
    <source>
        <dbReference type="SAM" id="Phobius"/>
    </source>
</evidence>
<dbReference type="PRINTS" id="PR00259">
    <property type="entry name" value="TMFOUR"/>
</dbReference>
<dbReference type="GO" id="GO:0016020">
    <property type="term" value="C:membrane"/>
    <property type="evidence" value="ECO:0007669"/>
    <property type="project" value="UniProtKB-SubCell"/>
</dbReference>
<feature type="transmembrane region" description="Helical" evidence="5">
    <location>
        <begin position="76"/>
        <end position="100"/>
    </location>
</feature>
<keyword evidence="3 5" id="KW-1133">Transmembrane helix</keyword>
<dbReference type="EMBL" id="JAUCMV010000002">
    <property type="protein sequence ID" value="KAK0421405.1"/>
    <property type="molecule type" value="Genomic_DNA"/>
</dbReference>
<dbReference type="Pfam" id="PF00335">
    <property type="entry name" value="Tetraspanin"/>
    <property type="match status" value="1"/>
</dbReference>
<organism evidence="6 7">
    <name type="scientific">Steinernema hermaphroditum</name>
    <dbReference type="NCBI Taxonomy" id="289476"/>
    <lineage>
        <taxon>Eukaryota</taxon>
        <taxon>Metazoa</taxon>
        <taxon>Ecdysozoa</taxon>
        <taxon>Nematoda</taxon>
        <taxon>Chromadorea</taxon>
        <taxon>Rhabditida</taxon>
        <taxon>Tylenchina</taxon>
        <taxon>Panagrolaimomorpha</taxon>
        <taxon>Strongyloidoidea</taxon>
        <taxon>Steinernematidae</taxon>
        <taxon>Steinernema</taxon>
    </lineage>
</organism>
<accession>A0AA39IBK0</accession>
<name>A0AA39IBK0_9BILA</name>
<reference evidence="6" key="1">
    <citation type="submission" date="2023-06" db="EMBL/GenBank/DDBJ databases">
        <title>Genomic analysis of the entomopathogenic nematode Steinernema hermaphroditum.</title>
        <authorList>
            <person name="Schwarz E.M."/>
            <person name="Heppert J.K."/>
            <person name="Baniya A."/>
            <person name="Schwartz H.T."/>
            <person name="Tan C.-H."/>
            <person name="Antoshechkin I."/>
            <person name="Sternberg P.W."/>
            <person name="Goodrich-Blair H."/>
            <person name="Dillman A.R."/>
        </authorList>
    </citation>
    <scope>NUCLEOTIDE SEQUENCE</scope>
    <source>
        <strain evidence="6">PS9179</strain>
        <tissue evidence="6">Whole animal</tissue>
    </source>
</reference>
<comment type="subcellular location">
    <subcellularLocation>
        <location evidence="1">Membrane</location>
        <topology evidence="1">Multi-pass membrane protein</topology>
    </subcellularLocation>
</comment>
<evidence type="ECO:0000256" key="1">
    <source>
        <dbReference type="ARBA" id="ARBA00004141"/>
    </source>
</evidence>
<keyword evidence="2 5" id="KW-0812">Transmembrane</keyword>
<feature type="transmembrane region" description="Helical" evidence="5">
    <location>
        <begin position="45"/>
        <end position="64"/>
    </location>
</feature>
<sequence length="207" mass="23051">MVRCGFDTTRKALGAWNLFYVGIAALLISVGAYVKQASIVTSPSIIGGIIAAGVFLLIVSLLGLYGTKTHNQVALFFYMVVIVLVFIIQFSVSVACLSQISEQNIENWVIKGWNQSSNATRLDAERNFHCCELLETSQNLTHCEQICGYMEHYPPCLPVITSKTASNLKMIGIIALLFAFTEFIGVWLTYRYRNLRDPLVNPNLLFS</sequence>
<evidence type="ECO:0008006" key="8">
    <source>
        <dbReference type="Google" id="ProtNLM"/>
    </source>
</evidence>
<evidence type="ECO:0000256" key="4">
    <source>
        <dbReference type="ARBA" id="ARBA00023136"/>
    </source>
</evidence>
<evidence type="ECO:0000256" key="3">
    <source>
        <dbReference type="ARBA" id="ARBA00022989"/>
    </source>
</evidence>
<comment type="caution">
    <text evidence="6">The sequence shown here is derived from an EMBL/GenBank/DDBJ whole genome shotgun (WGS) entry which is preliminary data.</text>
</comment>
<dbReference type="AlphaFoldDB" id="A0AA39IBK0"/>
<evidence type="ECO:0000256" key="2">
    <source>
        <dbReference type="ARBA" id="ARBA00022692"/>
    </source>
</evidence>
<gene>
    <name evidence="6" type="ORF">QR680_015218</name>
</gene>
<keyword evidence="4 5" id="KW-0472">Membrane</keyword>
<evidence type="ECO:0000313" key="7">
    <source>
        <dbReference type="Proteomes" id="UP001175271"/>
    </source>
</evidence>
<feature type="transmembrane region" description="Helical" evidence="5">
    <location>
        <begin position="170"/>
        <end position="190"/>
    </location>
</feature>